<dbReference type="Proteomes" id="UP000245431">
    <property type="component" value="Chromosome PVE_r2"/>
</dbReference>
<gene>
    <name evidence="1" type="ORF">PVE_R2G0259</name>
</gene>
<proteinExistence type="predicted"/>
<dbReference type="EMBL" id="LT599584">
    <property type="protein sequence ID" value="SBW84288.1"/>
    <property type="molecule type" value="Genomic_DNA"/>
</dbReference>
<reference evidence="2" key="1">
    <citation type="submission" date="2016-07" db="EMBL/GenBank/DDBJ databases">
        <authorList>
            <person name="Florea S."/>
            <person name="Webb J.S."/>
            <person name="Jaromczyk J."/>
            <person name="Schardl C.L."/>
        </authorList>
    </citation>
    <scope>NUCLEOTIDE SEQUENCE [LARGE SCALE GENOMIC DNA]</scope>
    <source>
        <strain evidence="2">1YdBTEX2</strain>
    </source>
</reference>
<evidence type="ECO:0000313" key="2">
    <source>
        <dbReference type="Proteomes" id="UP000245431"/>
    </source>
</evidence>
<accession>A0A1D3K7H5</accession>
<name>A0A1D3K7H5_PSEVE</name>
<evidence type="ECO:0000313" key="1">
    <source>
        <dbReference type="EMBL" id="SBW84288.1"/>
    </source>
</evidence>
<dbReference type="AlphaFoldDB" id="A0A1D3K7H5"/>
<organism evidence="1 2">
    <name type="scientific">Pseudomonas veronii 1YdBTEX2</name>
    <dbReference type="NCBI Taxonomy" id="1295141"/>
    <lineage>
        <taxon>Bacteria</taxon>
        <taxon>Pseudomonadati</taxon>
        <taxon>Pseudomonadota</taxon>
        <taxon>Gammaproteobacteria</taxon>
        <taxon>Pseudomonadales</taxon>
        <taxon>Pseudomonadaceae</taxon>
        <taxon>Pseudomonas</taxon>
    </lineage>
</organism>
<protein>
    <submittedName>
        <fullName evidence="1">Uncharacterized protein</fullName>
    </submittedName>
</protein>
<sequence>MADESATTWMNTYSIPVVPKGERYVKLSGLAEKYKREAWGHITSTNPALARLLKEAELREAMNFFDADLFVEALSAPCLPVESLKGRKRAEP</sequence>